<evidence type="ECO:0008006" key="4">
    <source>
        <dbReference type="Google" id="ProtNLM"/>
    </source>
</evidence>
<evidence type="ECO:0000256" key="1">
    <source>
        <dbReference type="SAM" id="SignalP"/>
    </source>
</evidence>
<dbReference type="EMBL" id="JAAMPI010000365">
    <property type="protein sequence ID" value="KAF4632233.1"/>
    <property type="molecule type" value="Genomic_DNA"/>
</dbReference>
<dbReference type="Proteomes" id="UP000566819">
    <property type="component" value="Unassembled WGS sequence"/>
</dbReference>
<name>A0A8H4W2Z7_9HELO</name>
<accession>A0A8H4W2Z7</accession>
<dbReference type="AlphaFoldDB" id="A0A8H4W2Z7"/>
<dbReference type="PANTHER" id="PTHR39219:SF1">
    <property type="entry name" value="ER MEMBRANE PROTEIN COMPLEX SUBUNIT 10"/>
    <property type="match status" value="1"/>
</dbReference>
<dbReference type="OrthoDB" id="1894652at2759"/>
<protein>
    <recommendedName>
        <fullName evidence="4">Cyclin-dependent protein kinase regulator pho80</fullName>
    </recommendedName>
</protein>
<proteinExistence type="predicted"/>
<reference evidence="2 3" key="1">
    <citation type="submission" date="2020-03" db="EMBL/GenBank/DDBJ databases">
        <title>Draft Genome Sequence of Cudoniella acicularis.</title>
        <authorList>
            <person name="Buettner E."/>
            <person name="Kellner H."/>
        </authorList>
    </citation>
    <scope>NUCLEOTIDE SEQUENCE [LARGE SCALE GENOMIC DNA]</scope>
    <source>
        <strain evidence="2 3">DSM 108380</strain>
    </source>
</reference>
<keyword evidence="1" id="KW-0732">Signal</keyword>
<feature type="chain" id="PRO_5034053567" description="Cyclin-dependent protein kinase regulator pho80" evidence="1">
    <location>
        <begin position="18"/>
        <end position="194"/>
    </location>
</feature>
<dbReference type="PANTHER" id="PTHR39219">
    <property type="entry name" value="ER MEMBRANE PROTEIN COMPLEX SUBUNIT 10"/>
    <property type="match status" value="1"/>
</dbReference>
<gene>
    <name evidence="2" type="ORF">G7Y89_g5892</name>
</gene>
<keyword evidence="3" id="KW-1185">Reference proteome</keyword>
<evidence type="ECO:0000313" key="2">
    <source>
        <dbReference type="EMBL" id="KAF4632233.1"/>
    </source>
</evidence>
<feature type="signal peptide" evidence="1">
    <location>
        <begin position="1"/>
        <end position="17"/>
    </location>
</feature>
<organism evidence="2 3">
    <name type="scientific">Cudoniella acicularis</name>
    <dbReference type="NCBI Taxonomy" id="354080"/>
    <lineage>
        <taxon>Eukaryota</taxon>
        <taxon>Fungi</taxon>
        <taxon>Dikarya</taxon>
        <taxon>Ascomycota</taxon>
        <taxon>Pezizomycotina</taxon>
        <taxon>Leotiomycetes</taxon>
        <taxon>Helotiales</taxon>
        <taxon>Tricladiaceae</taxon>
        <taxon>Cudoniella</taxon>
    </lineage>
</organism>
<sequence>MQIRPFILALYAQVAIAASSSDLIDSTTVSIQTVESSSTPINTLAEIKYNPSTLSAELVSYDAPELSPEPKLLRIGVYDAATSSWKSSTSTMSAESFAKGYSPTIVLNLDVQGQVIGVTFKSAKIDAGQTRDFGPKVLVLKMGKGALPELNRPIVLSPEGKVEQPEPEKTMLQKYWWVLLGGVMLLMTAGGGGE</sequence>
<evidence type="ECO:0000313" key="3">
    <source>
        <dbReference type="Proteomes" id="UP000566819"/>
    </source>
</evidence>
<comment type="caution">
    <text evidence="2">The sequence shown here is derived from an EMBL/GenBank/DDBJ whole genome shotgun (WGS) entry which is preliminary data.</text>
</comment>